<dbReference type="Proteomes" id="UP000321393">
    <property type="component" value="Unassembled WGS sequence"/>
</dbReference>
<dbReference type="OrthoDB" id="8897038at2759"/>
<evidence type="ECO:0000259" key="2">
    <source>
        <dbReference type="Pfam" id="PF17921"/>
    </source>
</evidence>
<evidence type="ECO:0000313" key="3">
    <source>
        <dbReference type="EMBL" id="KAA0040197.1"/>
    </source>
</evidence>
<dbReference type="Gene3D" id="1.10.340.70">
    <property type="match status" value="1"/>
</dbReference>
<dbReference type="SUPFAM" id="SSF56672">
    <property type="entry name" value="DNA/RNA polymerases"/>
    <property type="match status" value="1"/>
</dbReference>
<dbReference type="Proteomes" id="UP000321947">
    <property type="component" value="Unassembled WGS sequence"/>
</dbReference>
<dbReference type="Gene3D" id="3.10.10.10">
    <property type="entry name" value="HIV Type 1 Reverse Transcriptase, subunit A, domain 1"/>
    <property type="match status" value="1"/>
</dbReference>
<dbReference type="InterPro" id="IPR036397">
    <property type="entry name" value="RNaseH_sf"/>
</dbReference>
<dbReference type="Gene3D" id="3.30.420.10">
    <property type="entry name" value="Ribonuclease H-like superfamily/Ribonuclease H"/>
    <property type="match status" value="1"/>
</dbReference>
<dbReference type="InterPro" id="IPR041588">
    <property type="entry name" value="Integrase_H2C2"/>
</dbReference>
<dbReference type="InterPro" id="IPR012337">
    <property type="entry name" value="RNaseH-like_sf"/>
</dbReference>
<feature type="domain" description="Integrase zinc-binding" evidence="2">
    <location>
        <begin position="552"/>
        <end position="593"/>
    </location>
</feature>
<organism evidence="3 5">
    <name type="scientific">Cucumis melo var. makuwa</name>
    <name type="common">Oriental melon</name>
    <dbReference type="NCBI Taxonomy" id="1194695"/>
    <lineage>
        <taxon>Eukaryota</taxon>
        <taxon>Viridiplantae</taxon>
        <taxon>Streptophyta</taxon>
        <taxon>Embryophyta</taxon>
        <taxon>Tracheophyta</taxon>
        <taxon>Spermatophyta</taxon>
        <taxon>Magnoliopsida</taxon>
        <taxon>eudicotyledons</taxon>
        <taxon>Gunneridae</taxon>
        <taxon>Pentapetalae</taxon>
        <taxon>rosids</taxon>
        <taxon>fabids</taxon>
        <taxon>Cucurbitales</taxon>
        <taxon>Cucurbitaceae</taxon>
        <taxon>Benincaseae</taxon>
        <taxon>Cucumis</taxon>
    </lineage>
</organism>
<sequence>MESLEQEIARIKKEMIKMPVIETALIKLSKNMEMMQLLTKKQQQAILSYMEANVKEWSSISERMTESNMQEILAMKSKENEPTSSRNIRETRAEQKTKMDKILGDRNKFNKVEMSVFTDDDPDSWLFRALAGGKYPPQPATNTKASNHQYYNDNERNTSFPIRTITQKSPNVGEVRKEGTSKRQPDVELQLRREKGLCFKCNEKYSNDHKCKMKEKRELKMFVVNSNNEELEIIEEAEVESTESRAVEVQKNTTACVDLSINSVVGLNDPRTMKVRRTQHDQEVVILIDCGATDNFVSEKLSLEVKVSEWTVKEGFLPLELGGVDIILGDSSLTKARVSPKNLMKTWEDHDCGHLIQCRSIEVIDLNELVVEKGIEVEDMGESLMHVLNQFSDVFDWLEKLPPRRSIEHQIHLKDGTNPVNVRPYRYAYHQKEEMEKLVGEMLASGVIKPSARVEYLGHLISEKGVEVDPDKIRSIVEWPKPANVRIENKAADALSSIPPTTQLCNMIAPVFLDLKVIKEEVEKDEKLQKIIAELSGDWAHQDGKFMICSVVGGHFGSLRTYKRIVGELYWQGMQSTIKRYYVDCLVCQRNKTLSLSLAGLLLPLEIPTQVWNHIFMDFVDGLPKAADFEVIFVVVNRLYRDKVFLSNFLRKMFRLAGTKLNRSLAYHPQSDGQTEVRALGMTPFQVVYGRRPTPLLYYGDRATSNVTLDEQLKEQNMILSSLREHLRLAQDQMKKYANQKR</sequence>
<dbReference type="GO" id="GO:0003676">
    <property type="term" value="F:nucleic acid binding"/>
    <property type="evidence" value="ECO:0007669"/>
    <property type="project" value="InterPro"/>
</dbReference>
<dbReference type="InterPro" id="IPR050951">
    <property type="entry name" value="Retrovirus_Pol_polyprotein"/>
</dbReference>
<gene>
    <name evidence="4" type="ORF">E5676_scaffold190G00280</name>
    <name evidence="3" type="ORF">E6C27_scaffold1164G00100</name>
</gene>
<reference evidence="5 6" key="1">
    <citation type="submission" date="2019-08" db="EMBL/GenBank/DDBJ databases">
        <title>Draft genome sequences of two oriental melons (Cucumis melo L. var makuwa).</title>
        <authorList>
            <person name="Kwon S.-Y."/>
        </authorList>
    </citation>
    <scope>NUCLEOTIDE SEQUENCE [LARGE SCALE GENOMIC DNA]</scope>
    <source>
        <strain evidence="6">cv. Chang Bougi</strain>
        <strain evidence="5">cv. SW 3</strain>
        <tissue evidence="3">Leaf</tissue>
    </source>
</reference>
<evidence type="ECO:0000256" key="1">
    <source>
        <dbReference type="SAM" id="MobiDB-lite"/>
    </source>
</evidence>
<dbReference type="SUPFAM" id="SSF53098">
    <property type="entry name" value="Ribonuclease H-like"/>
    <property type="match status" value="1"/>
</dbReference>
<comment type="caution">
    <text evidence="3">The sequence shown here is derived from an EMBL/GenBank/DDBJ whole genome shotgun (WGS) entry which is preliminary data.</text>
</comment>
<dbReference type="PANTHER" id="PTHR37984">
    <property type="entry name" value="PROTEIN CBG26694"/>
    <property type="match status" value="1"/>
</dbReference>
<dbReference type="InterPro" id="IPR043502">
    <property type="entry name" value="DNA/RNA_pol_sf"/>
</dbReference>
<dbReference type="EMBL" id="SSTE01017682">
    <property type="protein sequence ID" value="KAA0040197.1"/>
    <property type="molecule type" value="Genomic_DNA"/>
</dbReference>
<evidence type="ECO:0000313" key="4">
    <source>
        <dbReference type="EMBL" id="TYK25932.1"/>
    </source>
</evidence>
<dbReference type="AlphaFoldDB" id="A0A5A7TF73"/>
<evidence type="ECO:0000313" key="6">
    <source>
        <dbReference type="Proteomes" id="UP000321947"/>
    </source>
</evidence>
<evidence type="ECO:0000313" key="5">
    <source>
        <dbReference type="Proteomes" id="UP000321393"/>
    </source>
</evidence>
<name>A0A5A7TF73_CUCMM</name>
<dbReference type="EMBL" id="SSTD01003649">
    <property type="protein sequence ID" value="TYK25932.1"/>
    <property type="molecule type" value="Genomic_DNA"/>
</dbReference>
<proteinExistence type="predicted"/>
<feature type="region of interest" description="Disordered" evidence="1">
    <location>
        <begin position="76"/>
        <end position="97"/>
    </location>
</feature>
<accession>A0A5A7TF73</accession>
<dbReference type="Pfam" id="PF17921">
    <property type="entry name" value="Integrase_H2C2"/>
    <property type="match status" value="1"/>
</dbReference>
<dbReference type="PANTHER" id="PTHR37984:SF5">
    <property type="entry name" value="PROTEIN NYNRIN-LIKE"/>
    <property type="match status" value="1"/>
</dbReference>
<protein>
    <submittedName>
        <fullName evidence="3">Transposon Tf2-1 polyprotein isoform X1</fullName>
    </submittedName>
</protein>